<protein>
    <recommendedName>
        <fullName evidence="8">Protein kinase domain-containing protein</fullName>
    </recommendedName>
</protein>
<dbReference type="PROSITE" id="PS00108">
    <property type="entry name" value="PROTEIN_KINASE_ST"/>
    <property type="match status" value="1"/>
</dbReference>
<evidence type="ECO:0000259" key="8">
    <source>
        <dbReference type="PROSITE" id="PS50011"/>
    </source>
</evidence>
<name>A0A8S1M780_PARPR</name>
<dbReference type="PROSITE" id="PS00107">
    <property type="entry name" value="PROTEIN_KINASE_ATP"/>
    <property type="match status" value="1"/>
</dbReference>
<dbReference type="InterPro" id="IPR008271">
    <property type="entry name" value="Ser/Thr_kinase_AS"/>
</dbReference>
<evidence type="ECO:0000256" key="5">
    <source>
        <dbReference type="ARBA" id="ARBA00022840"/>
    </source>
</evidence>
<evidence type="ECO:0000256" key="6">
    <source>
        <dbReference type="PROSITE-ProRule" id="PRU10141"/>
    </source>
</evidence>
<evidence type="ECO:0000256" key="1">
    <source>
        <dbReference type="ARBA" id="ARBA00022527"/>
    </source>
</evidence>
<comment type="caution">
    <text evidence="9">The sequence shown here is derived from an EMBL/GenBank/DDBJ whole genome shotgun (WGS) entry which is preliminary data.</text>
</comment>
<keyword evidence="4" id="KW-0418">Kinase</keyword>
<dbReference type="FunFam" id="1.10.510.10:FF:001466">
    <property type="entry name" value="Uncharacterized protein"/>
    <property type="match status" value="1"/>
</dbReference>
<dbReference type="PANTHER" id="PTHR11584:SF369">
    <property type="entry name" value="MITOGEN-ACTIVATED PROTEIN KINASE KINASE KINASE 19-RELATED"/>
    <property type="match status" value="1"/>
</dbReference>
<accession>A0A8S1M780</accession>
<dbReference type="GO" id="GO:0005524">
    <property type="term" value="F:ATP binding"/>
    <property type="evidence" value="ECO:0007669"/>
    <property type="project" value="UniProtKB-UniRule"/>
</dbReference>
<evidence type="ECO:0000256" key="2">
    <source>
        <dbReference type="ARBA" id="ARBA00022679"/>
    </source>
</evidence>
<dbReference type="InterPro" id="IPR017441">
    <property type="entry name" value="Protein_kinase_ATP_BS"/>
</dbReference>
<keyword evidence="10" id="KW-1185">Reference proteome</keyword>
<feature type="binding site" evidence="6">
    <location>
        <position position="81"/>
    </location>
    <ligand>
        <name>ATP</name>
        <dbReference type="ChEBI" id="CHEBI:30616"/>
    </ligand>
</feature>
<dbReference type="GO" id="GO:0004674">
    <property type="term" value="F:protein serine/threonine kinase activity"/>
    <property type="evidence" value="ECO:0007669"/>
    <property type="project" value="UniProtKB-KW"/>
</dbReference>
<evidence type="ECO:0000313" key="10">
    <source>
        <dbReference type="Proteomes" id="UP000688137"/>
    </source>
</evidence>
<dbReference type="EMBL" id="CAJJDM010000057">
    <property type="protein sequence ID" value="CAD8076488.1"/>
    <property type="molecule type" value="Genomic_DNA"/>
</dbReference>
<dbReference type="PROSITE" id="PS50011">
    <property type="entry name" value="PROTEIN_KINASE_DOM"/>
    <property type="match status" value="1"/>
</dbReference>
<dbReference type="SMART" id="SM00220">
    <property type="entry name" value="S_TKc"/>
    <property type="match status" value="1"/>
</dbReference>
<evidence type="ECO:0000256" key="4">
    <source>
        <dbReference type="ARBA" id="ARBA00022777"/>
    </source>
</evidence>
<dbReference type="Proteomes" id="UP000688137">
    <property type="component" value="Unassembled WGS sequence"/>
</dbReference>
<keyword evidence="1 7" id="KW-0723">Serine/threonine-protein kinase</keyword>
<dbReference type="InterPro" id="IPR000719">
    <property type="entry name" value="Prot_kinase_dom"/>
</dbReference>
<dbReference type="AlphaFoldDB" id="A0A8S1M780"/>
<evidence type="ECO:0000256" key="3">
    <source>
        <dbReference type="ARBA" id="ARBA00022741"/>
    </source>
</evidence>
<comment type="similarity">
    <text evidence="7">Belongs to the protein kinase superfamily.</text>
</comment>
<sequence>MRSVNNTIRAASQSNGKHRILKVPTKNKHHITLAPINRFIQIKDCAEKDCQYKLGKLIGSGSNAQVYQAMNMNTGEVVACKKVLFKFKNQQKVDIELSFLQILQHQNIIKYISHIQTKDSLLIYQEYMPMGSISQLLNEFGPMTEQTIKTYTHQILNGLEYLHNKGILHLDLKSSNILLDSSGDIKISDFGCSRHIKQNLCQSILQGSVPWMAPEVVRQEQIDTPADIWSFGCVILEMLTGKHPWFEQLDFDNVASTLLAIAFNQESPKIPNNVSKELTNFLQMCFSQDPLQRATIQQLRQSAFLQ</sequence>
<keyword evidence="5 6" id="KW-0067">ATP-binding</keyword>
<dbReference type="Pfam" id="PF00069">
    <property type="entry name" value="Pkinase"/>
    <property type="match status" value="1"/>
</dbReference>
<reference evidence="9" key="1">
    <citation type="submission" date="2021-01" db="EMBL/GenBank/DDBJ databases">
        <authorList>
            <consortium name="Genoscope - CEA"/>
            <person name="William W."/>
        </authorList>
    </citation>
    <scope>NUCLEOTIDE SEQUENCE</scope>
</reference>
<organism evidence="9 10">
    <name type="scientific">Paramecium primaurelia</name>
    <dbReference type="NCBI Taxonomy" id="5886"/>
    <lineage>
        <taxon>Eukaryota</taxon>
        <taxon>Sar</taxon>
        <taxon>Alveolata</taxon>
        <taxon>Ciliophora</taxon>
        <taxon>Intramacronucleata</taxon>
        <taxon>Oligohymenophorea</taxon>
        <taxon>Peniculida</taxon>
        <taxon>Parameciidae</taxon>
        <taxon>Paramecium</taxon>
    </lineage>
</organism>
<gene>
    <name evidence="9" type="ORF">PPRIM_AZ9-3.1.T0560163</name>
</gene>
<dbReference type="CDD" id="cd06606">
    <property type="entry name" value="STKc_MAPKKK"/>
    <property type="match status" value="1"/>
</dbReference>
<feature type="domain" description="Protein kinase" evidence="8">
    <location>
        <begin position="52"/>
        <end position="305"/>
    </location>
</feature>
<keyword evidence="3 6" id="KW-0547">Nucleotide-binding</keyword>
<evidence type="ECO:0000313" key="9">
    <source>
        <dbReference type="EMBL" id="CAD8076488.1"/>
    </source>
</evidence>
<evidence type="ECO:0000256" key="7">
    <source>
        <dbReference type="RuleBase" id="RU000304"/>
    </source>
</evidence>
<proteinExistence type="inferred from homology"/>
<dbReference type="OMA" id="QAMNMNT"/>
<dbReference type="PANTHER" id="PTHR11584">
    <property type="entry name" value="SERINE/THREONINE PROTEIN KINASE"/>
    <property type="match status" value="1"/>
</dbReference>
<keyword evidence="2" id="KW-0808">Transferase</keyword>